<evidence type="ECO:0000313" key="2">
    <source>
        <dbReference type="EMBL" id="GKX29680.1"/>
    </source>
</evidence>
<reference evidence="2" key="1">
    <citation type="submission" date="2022-06" db="EMBL/GenBank/DDBJ databases">
        <title>Vallitalea longa sp. nov., an anaerobic bacterium isolated from marine sediment.</title>
        <authorList>
            <person name="Hirano S."/>
            <person name="Terahara T."/>
            <person name="Mori K."/>
            <person name="Hamada M."/>
            <person name="Matsumoto R."/>
            <person name="Kobayashi T."/>
        </authorList>
    </citation>
    <scope>NUCLEOTIDE SEQUENCE</scope>
    <source>
        <strain evidence="2">SH18-1</strain>
    </source>
</reference>
<evidence type="ECO:0000256" key="1">
    <source>
        <dbReference type="SAM" id="Phobius"/>
    </source>
</evidence>
<keyword evidence="3" id="KW-1185">Reference proteome</keyword>
<accession>A0A9W5Y9D7</accession>
<keyword evidence="1" id="KW-0812">Transmembrane</keyword>
<name>A0A9W5Y9D7_9FIRM</name>
<protein>
    <submittedName>
        <fullName evidence="2">Uncharacterized protein</fullName>
    </submittedName>
</protein>
<evidence type="ECO:0000313" key="3">
    <source>
        <dbReference type="Proteomes" id="UP001144256"/>
    </source>
</evidence>
<feature type="transmembrane region" description="Helical" evidence="1">
    <location>
        <begin position="12"/>
        <end position="30"/>
    </location>
</feature>
<gene>
    <name evidence="2" type="ORF">SH1V18_21600</name>
</gene>
<dbReference type="Proteomes" id="UP001144256">
    <property type="component" value="Unassembled WGS sequence"/>
</dbReference>
<keyword evidence="1" id="KW-0472">Membrane</keyword>
<proteinExistence type="predicted"/>
<dbReference type="AlphaFoldDB" id="A0A9W5Y9D7"/>
<dbReference type="EMBL" id="BRLB01000005">
    <property type="protein sequence ID" value="GKX29680.1"/>
    <property type="molecule type" value="Genomic_DNA"/>
</dbReference>
<keyword evidence="1" id="KW-1133">Transmembrane helix</keyword>
<feature type="transmembrane region" description="Helical" evidence="1">
    <location>
        <begin position="36"/>
        <end position="59"/>
    </location>
</feature>
<dbReference type="RefSeq" id="WP_281815275.1">
    <property type="nucleotide sequence ID" value="NZ_BRLB01000005.1"/>
</dbReference>
<comment type="caution">
    <text evidence="2">The sequence shown here is derived from an EMBL/GenBank/DDBJ whole genome shotgun (WGS) entry which is preliminary data.</text>
</comment>
<sequence>MIYNKDKKKRWIDYVLIFLLSIILHLLNVYELDMKVIIVTVLSSCIIAGILGTISNWLIKTRN</sequence>
<organism evidence="2 3">
    <name type="scientific">Vallitalea longa</name>
    <dbReference type="NCBI Taxonomy" id="2936439"/>
    <lineage>
        <taxon>Bacteria</taxon>
        <taxon>Bacillati</taxon>
        <taxon>Bacillota</taxon>
        <taxon>Clostridia</taxon>
        <taxon>Lachnospirales</taxon>
        <taxon>Vallitaleaceae</taxon>
        <taxon>Vallitalea</taxon>
    </lineage>
</organism>